<gene>
    <name evidence="1" type="ORF">QR98_0024660</name>
</gene>
<dbReference type="Proteomes" id="UP000616769">
    <property type="component" value="Unassembled WGS sequence"/>
</dbReference>
<reference evidence="1 2" key="1">
    <citation type="journal article" date="2015" name="Parasit. Vectors">
        <title>Draft genome of the scabies mite.</title>
        <authorList>
            <person name="Rider S.D.Jr."/>
            <person name="Morgan M.S."/>
            <person name="Arlian L.G."/>
        </authorList>
    </citation>
    <scope>NUCLEOTIDE SEQUENCE [LARGE SCALE GENOMIC DNA]</scope>
    <source>
        <strain evidence="1">Arlian Lab</strain>
    </source>
</reference>
<dbReference type="OrthoDB" id="46159at2759"/>
<dbReference type="VEuPathDB" id="VectorBase:SSCA004621"/>
<evidence type="ECO:0000313" key="1">
    <source>
        <dbReference type="EMBL" id="KPM04027.1"/>
    </source>
</evidence>
<sequence>MLRMTGRRKIERQCGCQVKKHFDYSSDPFSVQLNYVSNNRVRKNGEQKSRNSDHSRLDFSGLVR</sequence>
<dbReference type="EMBL" id="JXLN01007051">
    <property type="protein sequence ID" value="KPM04027.1"/>
    <property type="molecule type" value="Genomic_DNA"/>
</dbReference>
<proteinExistence type="predicted"/>
<protein>
    <submittedName>
        <fullName evidence="1">Uncharacterized protein</fullName>
    </submittedName>
</protein>
<comment type="caution">
    <text evidence="1">The sequence shown here is derived from an EMBL/GenBank/DDBJ whole genome shotgun (WGS) entry which is preliminary data.</text>
</comment>
<dbReference type="AlphaFoldDB" id="A0A131ZZD5"/>
<evidence type="ECO:0000313" key="2">
    <source>
        <dbReference type="Proteomes" id="UP000616769"/>
    </source>
</evidence>
<name>A0A131ZZD5_SARSC</name>
<accession>A0A131ZZD5</accession>
<organism evidence="1 2">
    <name type="scientific">Sarcoptes scabiei</name>
    <name type="common">Itch mite</name>
    <name type="synonym">Acarus scabiei</name>
    <dbReference type="NCBI Taxonomy" id="52283"/>
    <lineage>
        <taxon>Eukaryota</taxon>
        <taxon>Metazoa</taxon>
        <taxon>Ecdysozoa</taxon>
        <taxon>Arthropoda</taxon>
        <taxon>Chelicerata</taxon>
        <taxon>Arachnida</taxon>
        <taxon>Acari</taxon>
        <taxon>Acariformes</taxon>
        <taxon>Sarcoptiformes</taxon>
        <taxon>Astigmata</taxon>
        <taxon>Psoroptidia</taxon>
        <taxon>Sarcoptoidea</taxon>
        <taxon>Sarcoptidae</taxon>
        <taxon>Sarcoptinae</taxon>
        <taxon>Sarcoptes</taxon>
    </lineage>
</organism>